<evidence type="ECO:0000313" key="11">
    <source>
        <dbReference type="EMBL" id="KKK86723.1"/>
    </source>
</evidence>
<name>A0A0F8YZ79_9ZZZZ</name>
<evidence type="ECO:0000259" key="7">
    <source>
        <dbReference type="Pfam" id="PF00408"/>
    </source>
</evidence>
<evidence type="ECO:0000256" key="5">
    <source>
        <dbReference type="ARBA" id="ARBA00022842"/>
    </source>
</evidence>
<dbReference type="Pfam" id="PF02880">
    <property type="entry name" value="PGM_PMM_III"/>
    <property type="match status" value="1"/>
</dbReference>
<dbReference type="PANTHER" id="PTHR42946">
    <property type="entry name" value="PHOSPHOHEXOSE MUTASE"/>
    <property type="match status" value="1"/>
</dbReference>
<keyword evidence="4" id="KW-0479">Metal-binding</keyword>
<keyword evidence="6" id="KW-0413">Isomerase</keyword>
<dbReference type="InterPro" id="IPR016066">
    <property type="entry name" value="A-D-PHexomutase_CS"/>
</dbReference>
<feature type="domain" description="Alpha-D-phosphohexomutase C-terminal" evidence="7">
    <location>
        <begin position="365"/>
        <end position="410"/>
    </location>
</feature>
<dbReference type="InterPro" id="IPR005843">
    <property type="entry name" value="A-D-PHexomutase_C"/>
</dbReference>
<dbReference type="GO" id="GO:0005975">
    <property type="term" value="P:carbohydrate metabolic process"/>
    <property type="evidence" value="ECO:0007669"/>
    <property type="project" value="InterPro"/>
</dbReference>
<dbReference type="SUPFAM" id="SSF53738">
    <property type="entry name" value="Phosphoglucomutase, first 3 domains"/>
    <property type="match status" value="3"/>
</dbReference>
<dbReference type="PANTHER" id="PTHR42946:SF1">
    <property type="entry name" value="PHOSPHOGLUCOMUTASE (ALPHA-D-GLUCOSE-1,6-BISPHOSPHATE-DEPENDENT)"/>
    <property type="match status" value="1"/>
</dbReference>
<gene>
    <name evidence="11" type="ORF">LCGC14_2760390</name>
</gene>
<comment type="similarity">
    <text evidence="2">Belongs to the phosphohexose mutase family.</text>
</comment>
<comment type="caution">
    <text evidence="11">The sequence shown here is derived from an EMBL/GenBank/DDBJ whole genome shotgun (WGS) entry which is preliminary data.</text>
</comment>
<reference evidence="11" key="1">
    <citation type="journal article" date="2015" name="Nature">
        <title>Complex archaea that bridge the gap between prokaryotes and eukaryotes.</title>
        <authorList>
            <person name="Spang A."/>
            <person name="Saw J.H."/>
            <person name="Jorgensen S.L."/>
            <person name="Zaremba-Niedzwiedzka K."/>
            <person name="Martijn J."/>
            <person name="Lind A.E."/>
            <person name="van Eijk R."/>
            <person name="Schleper C."/>
            <person name="Guy L."/>
            <person name="Ettema T.J."/>
        </authorList>
    </citation>
    <scope>NUCLEOTIDE SEQUENCE</scope>
</reference>
<dbReference type="PROSITE" id="PS00710">
    <property type="entry name" value="PGM_PMM"/>
    <property type="match status" value="1"/>
</dbReference>
<comment type="cofactor">
    <cofactor evidence="1">
        <name>Mg(2+)</name>
        <dbReference type="ChEBI" id="CHEBI:18420"/>
    </cofactor>
</comment>
<keyword evidence="5" id="KW-0460">Magnesium</keyword>
<evidence type="ECO:0000256" key="6">
    <source>
        <dbReference type="ARBA" id="ARBA00023235"/>
    </source>
</evidence>
<protein>
    <recommendedName>
        <fullName evidence="12">Phosphomannomutase</fullName>
    </recommendedName>
</protein>
<dbReference type="InterPro" id="IPR005845">
    <property type="entry name" value="A-D-PHexomutase_a/b/a-II"/>
</dbReference>
<evidence type="ECO:0000256" key="4">
    <source>
        <dbReference type="ARBA" id="ARBA00022723"/>
    </source>
</evidence>
<dbReference type="Gene3D" id="3.40.120.10">
    <property type="entry name" value="Alpha-D-Glucose-1,6-Bisphosphate, subunit A, domain 3"/>
    <property type="match status" value="3"/>
</dbReference>
<keyword evidence="3" id="KW-0597">Phosphoprotein</keyword>
<evidence type="ECO:0000256" key="2">
    <source>
        <dbReference type="ARBA" id="ARBA00010231"/>
    </source>
</evidence>
<feature type="domain" description="Alpha-D-phosphohexomutase alpha/beta/alpha" evidence="8">
    <location>
        <begin position="6"/>
        <end position="68"/>
    </location>
</feature>
<dbReference type="GO" id="GO:0004615">
    <property type="term" value="F:phosphomannomutase activity"/>
    <property type="evidence" value="ECO:0007669"/>
    <property type="project" value="TreeGrafter"/>
</dbReference>
<evidence type="ECO:0000259" key="10">
    <source>
        <dbReference type="Pfam" id="PF02880"/>
    </source>
</evidence>
<dbReference type="Pfam" id="PF00408">
    <property type="entry name" value="PGM_PMM_IV"/>
    <property type="match status" value="1"/>
</dbReference>
<feature type="non-terminal residue" evidence="11">
    <location>
        <position position="1"/>
    </location>
</feature>
<sequence length="419" mass="45445">AFAIKDEGLAVDFCGFIPTPALAAYSLERAEAGVMVTGSHIPDDRNGIKFYMPQGEVLKTDEREISRFYGRLKDKPAAEVFNGEGYLKEEFIPRLGEANVRAEESYKERYLKYFEEGALAGLKLVVYEHSSVARDILPEILAGLGAEVIRVGRSESFVPVDTEAVEEAERLAKWVADYSADALLTADGDGDRPLLVDERGRVVRGDILGILVAEYLRADSISTPVSCNTALEKSGSFDFIERTKIGSPHVIASMLKAVGSGYKRVVGYEANGGFLTASHMINPETGAEMKALPTRDAALPLIAALLLAKERGTGLSQLIAGLPPRFTCSGIIRNFPTEVGRAVVGKFEKEGRLHANKYFAAVFGTAESLDLTDGARITFAGGNIVHLRPSGNAPEFRCYTESSTEEEAAENNRKAIEII</sequence>
<dbReference type="EMBL" id="LAZR01050719">
    <property type="protein sequence ID" value="KKK86723.1"/>
    <property type="molecule type" value="Genomic_DNA"/>
</dbReference>
<evidence type="ECO:0000256" key="3">
    <source>
        <dbReference type="ARBA" id="ARBA00022553"/>
    </source>
</evidence>
<dbReference type="InterPro" id="IPR050060">
    <property type="entry name" value="Phosphoglucosamine_mutase"/>
</dbReference>
<dbReference type="InterPro" id="IPR005846">
    <property type="entry name" value="A-D-PHexomutase_a/b/a-III"/>
</dbReference>
<evidence type="ECO:0000256" key="1">
    <source>
        <dbReference type="ARBA" id="ARBA00001946"/>
    </source>
</evidence>
<feature type="domain" description="Alpha-D-phosphohexomutase alpha/beta/alpha" evidence="9">
    <location>
        <begin position="105"/>
        <end position="200"/>
    </location>
</feature>
<dbReference type="InterPro" id="IPR036900">
    <property type="entry name" value="A-D-PHexomutase_C_sf"/>
</dbReference>
<evidence type="ECO:0008006" key="12">
    <source>
        <dbReference type="Google" id="ProtNLM"/>
    </source>
</evidence>
<feature type="non-terminal residue" evidence="11">
    <location>
        <position position="419"/>
    </location>
</feature>
<dbReference type="SUPFAM" id="SSF55957">
    <property type="entry name" value="Phosphoglucomutase, C-terminal domain"/>
    <property type="match status" value="1"/>
</dbReference>
<dbReference type="AlphaFoldDB" id="A0A0F8YZ79"/>
<organism evidence="11">
    <name type="scientific">marine sediment metagenome</name>
    <dbReference type="NCBI Taxonomy" id="412755"/>
    <lineage>
        <taxon>unclassified sequences</taxon>
        <taxon>metagenomes</taxon>
        <taxon>ecological metagenomes</taxon>
    </lineage>
</organism>
<feature type="domain" description="Alpha-D-phosphohexomutase alpha/beta/alpha" evidence="10">
    <location>
        <begin position="205"/>
        <end position="325"/>
    </location>
</feature>
<dbReference type="GO" id="GO:0000287">
    <property type="term" value="F:magnesium ion binding"/>
    <property type="evidence" value="ECO:0007669"/>
    <property type="project" value="InterPro"/>
</dbReference>
<accession>A0A0F8YZ79</accession>
<dbReference type="InterPro" id="IPR016055">
    <property type="entry name" value="A-D-PHexomutase_a/b/a-I/II/III"/>
</dbReference>
<evidence type="ECO:0000259" key="9">
    <source>
        <dbReference type="Pfam" id="PF02879"/>
    </source>
</evidence>
<dbReference type="Pfam" id="PF02878">
    <property type="entry name" value="PGM_PMM_I"/>
    <property type="match status" value="1"/>
</dbReference>
<dbReference type="Pfam" id="PF02879">
    <property type="entry name" value="PGM_PMM_II"/>
    <property type="match status" value="1"/>
</dbReference>
<proteinExistence type="inferred from homology"/>
<dbReference type="Gene3D" id="3.30.310.50">
    <property type="entry name" value="Alpha-D-phosphohexomutase, C-terminal domain"/>
    <property type="match status" value="1"/>
</dbReference>
<evidence type="ECO:0000259" key="8">
    <source>
        <dbReference type="Pfam" id="PF02878"/>
    </source>
</evidence>
<dbReference type="InterPro" id="IPR005844">
    <property type="entry name" value="A-D-PHexomutase_a/b/a-I"/>
</dbReference>